<comment type="subunit">
    <text evidence="6">HflC and HflK may interact to form a multimeric complex.</text>
</comment>
<dbReference type="InterPro" id="IPR050710">
    <property type="entry name" value="Band7/mec-2_domain"/>
</dbReference>
<dbReference type="InterPro" id="IPR020980">
    <property type="entry name" value="Membrane_HflK_N"/>
</dbReference>
<name>A0A328AI74_9CAUL</name>
<keyword evidence="5" id="KW-0472">Membrane</keyword>
<protein>
    <recommendedName>
        <fullName evidence="6">Protein HflK</fullName>
    </recommendedName>
</protein>
<dbReference type="SMART" id="SM00244">
    <property type="entry name" value="PHB"/>
    <property type="match status" value="1"/>
</dbReference>
<evidence type="ECO:0000256" key="6">
    <source>
        <dbReference type="RuleBase" id="RU364113"/>
    </source>
</evidence>
<proteinExistence type="inferred from homology"/>
<keyword evidence="3" id="KW-0812">Transmembrane</keyword>
<dbReference type="GO" id="GO:0016020">
    <property type="term" value="C:membrane"/>
    <property type="evidence" value="ECO:0007669"/>
    <property type="project" value="UniProtKB-SubCell"/>
</dbReference>
<reference evidence="10" key="1">
    <citation type="submission" date="2018-05" db="EMBL/GenBank/DDBJ databases">
        <authorList>
            <person name="Li X."/>
        </authorList>
    </citation>
    <scope>NUCLEOTIDE SEQUENCE [LARGE SCALE GENOMIC DNA]</scope>
    <source>
        <strain evidence="10">LX32</strain>
    </source>
</reference>
<dbReference type="InterPro" id="IPR010201">
    <property type="entry name" value="HflK"/>
</dbReference>
<dbReference type="Pfam" id="PF12221">
    <property type="entry name" value="HflK_N"/>
    <property type="match status" value="1"/>
</dbReference>
<dbReference type="NCBIfam" id="TIGR01933">
    <property type="entry name" value="hflK"/>
    <property type="match status" value="1"/>
</dbReference>
<keyword evidence="9" id="KW-0645">Protease</keyword>
<gene>
    <name evidence="9" type="primary">hflK</name>
    <name evidence="9" type="ORF">DJ017_08860</name>
</gene>
<feature type="region of interest" description="Disordered" evidence="7">
    <location>
        <begin position="1"/>
        <end position="44"/>
    </location>
</feature>
<feature type="domain" description="Band 7" evidence="8">
    <location>
        <begin position="85"/>
        <end position="257"/>
    </location>
</feature>
<comment type="function">
    <text evidence="6">HflC and HflK could encode or regulate a protease.</text>
</comment>
<keyword evidence="4" id="KW-1133">Transmembrane helix</keyword>
<dbReference type="AlphaFoldDB" id="A0A328AI74"/>
<dbReference type="PANTHER" id="PTHR43327:SF2">
    <property type="entry name" value="MODULATOR OF FTSH PROTEASE HFLK"/>
    <property type="match status" value="1"/>
</dbReference>
<dbReference type="Proteomes" id="UP000249254">
    <property type="component" value="Unassembled WGS sequence"/>
</dbReference>
<feature type="compositionally biased region" description="Low complexity" evidence="7">
    <location>
        <begin position="384"/>
        <end position="394"/>
    </location>
</feature>
<dbReference type="InterPro" id="IPR036013">
    <property type="entry name" value="Band_7/SPFH_dom_sf"/>
</dbReference>
<dbReference type="GO" id="GO:0006508">
    <property type="term" value="P:proteolysis"/>
    <property type="evidence" value="ECO:0007669"/>
    <property type="project" value="UniProtKB-KW"/>
</dbReference>
<keyword evidence="10" id="KW-1185">Reference proteome</keyword>
<evidence type="ECO:0000256" key="3">
    <source>
        <dbReference type="ARBA" id="ARBA00022692"/>
    </source>
</evidence>
<evidence type="ECO:0000256" key="7">
    <source>
        <dbReference type="SAM" id="MobiDB-lite"/>
    </source>
</evidence>
<dbReference type="PANTHER" id="PTHR43327">
    <property type="entry name" value="STOMATIN-LIKE PROTEIN 2, MITOCHONDRIAL"/>
    <property type="match status" value="1"/>
</dbReference>
<evidence type="ECO:0000256" key="2">
    <source>
        <dbReference type="ARBA" id="ARBA00006971"/>
    </source>
</evidence>
<feature type="region of interest" description="Disordered" evidence="7">
    <location>
        <begin position="356"/>
        <end position="394"/>
    </location>
</feature>
<dbReference type="Pfam" id="PF01145">
    <property type="entry name" value="Band_7"/>
    <property type="match status" value="1"/>
</dbReference>
<evidence type="ECO:0000313" key="9">
    <source>
        <dbReference type="EMBL" id="RAK54623.1"/>
    </source>
</evidence>
<keyword evidence="9" id="KW-0378">Hydrolase</keyword>
<comment type="similarity">
    <text evidence="2 6">Belongs to the band 7/mec-2 family. HflK subfamily.</text>
</comment>
<evidence type="ECO:0000256" key="4">
    <source>
        <dbReference type="ARBA" id="ARBA00022989"/>
    </source>
</evidence>
<evidence type="ECO:0000259" key="8">
    <source>
        <dbReference type="SMART" id="SM00244"/>
    </source>
</evidence>
<dbReference type="CDD" id="cd03404">
    <property type="entry name" value="SPFH_HflK"/>
    <property type="match status" value="1"/>
</dbReference>
<feature type="compositionally biased region" description="Gly residues" evidence="7">
    <location>
        <begin position="31"/>
        <end position="41"/>
    </location>
</feature>
<evidence type="ECO:0000313" key="10">
    <source>
        <dbReference type="Proteomes" id="UP000249254"/>
    </source>
</evidence>
<dbReference type="InterPro" id="IPR001107">
    <property type="entry name" value="Band_7"/>
</dbReference>
<dbReference type="SUPFAM" id="SSF117892">
    <property type="entry name" value="Band 7/SPFH domain"/>
    <property type="match status" value="1"/>
</dbReference>
<comment type="caution">
    <text evidence="9">The sequence shown here is derived from an EMBL/GenBank/DDBJ whole genome shotgun (WGS) entry which is preliminary data.</text>
</comment>
<evidence type="ECO:0000256" key="1">
    <source>
        <dbReference type="ARBA" id="ARBA00004167"/>
    </source>
</evidence>
<dbReference type="EMBL" id="QFYQ01000001">
    <property type="protein sequence ID" value="RAK54623.1"/>
    <property type="molecule type" value="Genomic_DNA"/>
</dbReference>
<feature type="compositionally biased region" description="Pro residues" evidence="7">
    <location>
        <begin position="366"/>
        <end position="383"/>
    </location>
</feature>
<dbReference type="GO" id="GO:0008233">
    <property type="term" value="F:peptidase activity"/>
    <property type="evidence" value="ECO:0007669"/>
    <property type="project" value="UniProtKB-KW"/>
</dbReference>
<organism evidence="9 10">
    <name type="scientific">Phenylobacterium soli</name>
    <dbReference type="NCBI Taxonomy" id="2170551"/>
    <lineage>
        <taxon>Bacteria</taxon>
        <taxon>Pseudomonadati</taxon>
        <taxon>Pseudomonadota</taxon>
        <taxon>Alphaproteobacteria</taxon>
        <taxon>Caulobacterales</taxon>
        <taxon>Caulobacteraceae</taxon>
        <taxon>Phenylobacterium</taxon>
    </lineage>
</organism>
<dbReference type="Gene3D" id="3.30.479.30">
    <property type="entry name" value="Band 7 domain"/>
    <property type="match status" value="1"/>
</dbReference>
<accession>A0A328AI74</accession>
<evidence type="ECO:0000256" key="5">
    <source>
        <dbReference type="ARBA" id="ARBA00023136"/>
    </source>
</evidence>
<dbReference type="RefSeq" id="WP_111528374.1">
    <property type="nucleotide sequence ID" value="NZ_JBHRSG010000004.1"/>
</dbReference>
<comment type="subcellular location">
    <subcellularLocation>
        <location evidence="1">Membrane</location>
        <topology evidence="1">Single-pass membrane protein</topology>
    </subcellularLocation>
</comment>
<dbReference type="OrthoDB" id="9779595at2"/>
<sequence>MPWNDNANPGPWGSPPPDDDRRDRPQRPQGGPQGPRNGGGPEFDDAFERLRRRVGGVFGGGPGRGLRPGAAVAIAGGVLALWALSGLYVVQPNEQAVVTTFGAYSRSEGPGLRYHLPAPIERVEKVPVTTLNRIDVGGAGGNADTPEESLMLTGDENIVNLNFSVTWRINDAARYVFSTRNPEEAVKAVAESAMREVVGKTPLQPILTTGRGQVQQQAAELMQRTLDSWGAGVSIVEVQIRSSNPPPDVVAAFRDVSNAQQDADSAVNEANTYRNRVVNEAKGDAAKIVQSAQGYREQSVRDAYGEASRFSQILGEYRRAPGVTRERLYLETMERVLAHSNKVVVSGKGTTAPIILPPDVFQPRNAPAPAPAPAPPAAAPEPAQPQAQAARPNP</sequence>